<dbReference type="PROSITE" id="PS01124">
    <property type="entry name" value="HTH_ARAC_FAMILY_2"/>
    <property type="match status" value="1"/>
</dbReference>
<dbReference type="PANTHER" id="PTHR43280">
    <property type="entry name" value="ARAC-FAMILY TRANSCRIPTIONAL REGULATOR"/>
    <property type="match status" value="1"/>
</dbReference>
<evidence type="ECO:0000259" key="4">
    <source>
        <dbReference type="PROSITE" id="PS01124"/>
    </source>
</evidence>
<gene>
    <name evidence="5" type="primary">hpaA</name>
    <name evidence="5" type="ORF">ACFFIT_08110</name>
</gene>
<dbReference type="InterPro" id="IPR018060">
    <property type="entry name" value="HTH_AraC"/>
</dbReference>
<evidence type="ECO:0000256" key="3">
    <source>
        <dbReference type="ARBA" id="ARBA00023163"/>
    </source>
</evidence>
<keyword evidence="6" id="KW-1185">Reference proteome</keyword>
<proteinExistence type="predicted"/>
<dbReference type="InterPro" id="IPR014710">
    <property type="entry name" value="RmlC-like_jellyroll"/>
</dbReference>
<evidence type="ECO:0000256" key="2">
    <source>
        <dbReference type="ARBA" id="ARBA00023125"/>
    </source>
</evidence>
<sequence length="308" mass="35612">MKQIPSHIPNLNLVQTYDKFYQSTHIQYESLSNLASYFGRVMHLHRHDQFYQLHFIHHGTVHLQLGFTEYIANAPLIFFTPPPTPHSFVTEPNASGQVLTIHQSVMQNLFDSMSQHNIEFSYAPTCITLHDLPVELKPIYKMLEVAFNGLELEHQLDNHLGNNPALLSWSELIFINLFRLMGNEQSSESSSDLQTELFRKYLALVEETYHQHKTMDYYAKSLNTTTGHLNKLCRMISSSSSKQIIHDRIILEAKYLLSYTNQTIQKIAFELGFQDPAYFTRFFTQNTQLTPKAYRASANFAADTSLKK</sequence>
<name>A0ABV6CD37_9GAMM</name>
<reference evidence="5 6" key="1">
    <citation type="submission" date="2024-09" db="EMBL/GenBank/DDBJ databases">
        <authorList>
            <person name="Sun Q."/>
            <person name="Mori K."/>
        </authorList>
    </citation>
    <scope>NUCLEOTIDE SEQUENCE [LARGE SCALE GENOMIC DNA]</scope>
    <source>
        <strain evidence="5 6">CCM 8545</strain>
    </source>
</reference>
<dbReference type="InterPro" id="IPR011051">
    <property type="entry name" value="RmlC_Cupin_sf"/>
</dbReference>
<dbReference type="Gene3D" id="1.10.10.60">
    <property type="entry name" value="Homeodomain-like"/>
    <property type="match status" value="1"/>
</dbReference>
<dbReference type="SMART" id="SM00342">
    <property type="entry name" value="HTH_ARAC"/>
    <property type="match status" value="1"/>
</dbReference>
<dbReference type="Pfam" id="PF12833">
    <property type="entry name" value="HTH_18"/>
    <property type="match status" value="1"/>
</dbReference>
<evidence type="ECO:0000256" key="1">
    <source>
        <dbReference type="ARBA" id="ARBA00023015"/>
    </source>
</evidence>
<feature type="domain" description="HTH araC/xylS-type" evidence="4">
    <location>
        <begin position="199"/>
        <end position="297"/>
    </location>
</feature>
<comment type="caution">
    <text evidence="5">The sequence shown here is derived from an EMBL/GenBank/DDBJ whole genome shotgun (WGS) entry which is preliminary data.</text>
</comment>
<keyword evidence="1" id="KW-0805">Transcription regulation</keyword>
<dbReference type="Pfam" id="PF02311">
    <property type="entry name" value="AraC_binding"/>
    <property type="match status" value="1"/>
</dbReference>
<keyword evidence="3" id="KW-0804">Transcription</keyword>
<keyword evidence="2" id="KW-0238">DNA-binding</keyword>
<dbReference type="Proteomes" id="UP001589758">
    <property type="component" value="Unassembled WGS sequence"/>
</dbReference>
<dbReference type="PANTHER" id="PTHR43280:SF19">
    <property type="entry name" value="4-HYDROXYPHENYLACETATE CATABOLISM PROTEIN"/>
    <property type="match status" value="1"/>
</dbReference>
<evidence type="ECO:0000313" key="5">
    <source>
        <dbReference type="EMBL" id="MFC0180040.1"/>
    </source>
</evidence>
<protein>
    <submittedName>
        <fullName evidence="5">4-hydroxyphenylacetate catabolism regulatory protein HpaA</fullName>
    </submittedName>
</protein>
<dbReference type="SUPFAM" id="SSF46689">
    <property type="entry name" value="Homeodomain-like"/>
    <property type="match status" value="1"/>
</dbReference>
<dbReference type="Gene3D" id="2.60.120.10">
    <property type="entry name" value="Jelly Rolls"/>
    <property type="match status" value="1"/>
</dbReference>
<dbReference type="SUPFAM" id="SSF51182">
    <property type="entry name" value="RmlC-like cupins"/>
    <property type="match status" value="1"/>
</dbReference>
<evidence type="ECO:0000313" key="6">
    <source>
        <dbReference type="Proteomes" id="UP001589758"/>
    </source>
</evidence>
<organism evidence="5 6">
    <name type="scientific">Thorsellia kenyensis</name>
    <dbReference type="NCBI Taxonomy" id="1549888"/>
    <lineage>
        <taxon>Bacteria</taxon>
        <taxon>Pseudomonadati</taxon>
        <taxon>Pseudomonadota</taxon>
        <taxon>Gammaproteobacteria</taxon>
        <taxon>Enterobacterales</taxon>
        <taxon>Thorselliaceae</taxon>
        <taxon>Thorsellia</taxon>
    </lineage>
</organism>
<dbReference type="NCBIfam" id="TIGR02297">
    <property type="entry name" value="HpaA"/>
    <property type="match status" value="1"/>
</dbReference>
<dbReference type="InterPro" id="IPR009057">
    <property type="entry name" value="Homeodomain-like_sf"/>
</dbReference>
<dbReference type="EMBL" id="JBHLXE010000089">
    <property type="protein sequence ID" value="MFC0180040.1"/>
    <property type="molecule type" value="Genomic_DNA"/>
</dbReference>
<accession>A0ABV6CD37</accession>
<dbReference type="InterPro" id="IPR011983">
    <property type="entry name" value="HpaA_TReg"/>
</dbReference>
<dbReference type="InterPro" id="IPR003313">
    <property type="entry name" value="AraC-bd"/>
</dbReference>
<dbReference type="RefSeq" id="WP_385877154.1">
    <property type="nucleotide sequence ID" value="NZ_JBHLXE010000089.1"/>
</dbReference>